<evidence type="ECO:0000313" key="2">
    <source>
        <dbReference type="EMBL" id="MFH8134984.1"/>
    </source>
</evidence>
<comment type="caution">
    <text evidence="2">The sequence shown here is derived from an EMBL/GenBank/DDBJ whole genome shotgun (WGS) entry which is preliminary data.</text>
</comment>
<feature type="region of interest" description="Disordered" evidence="1">
    <location>
        <begin position="1"/>
        <end position="23"/>
    </location>
</feature>
<evidence type="ECO:0000256" key="1">
    <source>
        <dbReference type="SAM" id="MobiDB-lite"/>
    </source>
</evidence>
<accession>A0ABW7PYX0</accession>
<name>A0ABW7PYX0_9GAMM</name>
<evidence type="ECO:0000313" key="3">
    <source>
        <dbReference type="Proteomes" id="UP001611251"/>
    </source>
</evidence>
<feature type="compositionally biased region" description="Low complexity" evidence="1">
    <location>
        <begin position="1"/>
        <end position="14"/>
    </location>
</feature>
<dbReference type="EMBL" id="JBGFSN010000004">
    <property type="protein sequence ID" value="MFH8134984.1"/>
    <property type="molecule type" value="Genomic_DNA"/>
</dbReference>
<organism evidence="2 3">
    <name type="scientific">Pantoea osteomyelitidis</name>
    <dbReference type="NCBI Taxonomy" id="3230026"/>
    <lineage>
        <taxon>Bacteria</taxon>
        <taxon>Pseudomonadati</taxon>
        <taxon>Pseudomonadota</taxon>
        <taxon>Gammaproteobacteria</taxon>
        <taxon>Enterobacterales</taxon>
        <taxon>Erwiniaceae</taxon>
        <taxon>Pantoea</taxon>
    </lineage>
</organism>
<proteinExistence type="predicted"/>
<dbReference type="Gene3D" id="3.40.50.300">
    <property type="entry name" value="P-loop containing nucleotide triphosphate hydrolases"/>
    <property type="match status" value="1"/>
</dbReference>
<dbReference type="InterPro" id="IPR027417">
    <property type="entry name" value="P-loop_NTPase"/>
</dbReference>
<gene>
    <name evidence="2" type="ORF">ABU178_12485</name>
</gene>
<dbReference type="RefSeq" id="WP_397215249.1">
    <property type="nucleotide sequence ID" value="NZ_JBGFSN010000004.1"/>
</dbReference>
<evidence type="ECO:0008006" key="4">
    <source>
        <dbReference type="Google" id="ProtNLM"/>
    </source>
</evidence>
<sequence length="366" mass="41660">MKQLSQSSQPQALSLRDKENPADHRPEFTTIYAYGSPTGSAYGELVFQPDGEIYGYGDDNLCAWIMAGSELCLLDQEGDIASRFRHIAEGIWQGRVENQGFPLYLLPLLKTDAHSDAGEYRCSGFLVNSIPKSGTYFLEAALKEAGIPSLRLHLSGTNIIDDYRQLPDDEVHVNPKQCRVNFPVDLVTRLLKGRAVVGHIESPLMLDFIREQDICIFNLRRNLRDVLVSLYRFKYKKVKPCDEVDGYWREMSEQTRFIAFLMTYSACDIAHIKEIALMMLSDDESIPVKYEEMCSDSFSEEVKAKLNRLKPGFAQQLCAALMAQYGKKNPTFSGTRSNWQDYWSEDAEKYFVISGLKEINSQLGYE</sequence>
<dbReference type="Proteomes" id="UP001611251">
    <property type="component" value="Unassembled WGS sequence"/>
</dbReference>
<protein>
    <recommendedName>
        <fullName evidence="4">Sulfotransferase domain-containing protein</fullName>
    </recommendedName>
</protein>
<dbReference type="SUPFAM" id="SSF52540">
    <property type="entry name" value="P-loop containing nucleoside triphosphate hydrolases"/>
    <property type="match status" value="1"/>
</dbReference>
<reference evidence="2 3" key="1">
    <citation type="submission" date="2024-08" db="EMBL/GenBank/DDBJ databases">
        <title>Pantoea ronii - a newly identified human opportunistic pathogen.</title>
        <authorList>
            <person name="Keidar-Friedman D."/>
            <person name="Sorek N."/>
            <person name="Leshin-Carmel D."/>
            <person name="Tsur A."/>
            <person name="Amsalem M."/>
            <person name="Tolkach D."/>
            <person name="Brosh-Nissimov T."/>
        </authorList>
    </citation>
    <scope>NUCLEOTIDE SEQUENCE [LARGE SCALE GENOMIC DNA]</scope>
    <source>
        <strain evidence="2 3">AA23256</strain>
    </source>
</reference>
<keyword evidence="3" id="KW-1185">Reference proteome</keyword>